<dbReference type="EMBL" id="JMQC01000011">
    <property type="protein sequence ID" value="KFM95010.1"/>
    <property type="molecule type" value="Genomic_DNA"/>
</dbReference>
<protein>
    <submittedName>
        <fullName evidence="1">Uncharacterized protein</fullName>
    </submittedName>
</protein>
<comment type="caution">
    <text evidence="1">The sequence shown here is derived from an EMBL/GenBank/DDBJ whole genome shotgun (WGS) entry which is preliminary data.</text>
</comment>
<accession>A0A090YSD2</accession>
<name>A0A090YSD2_9BACI</name>
<sequence>MFVNRYTDTYQSSFSILLLNGVRVCGKISGEWWLSKKWGYAASVALIPYTILKTLWVFGVPIVVSENGVEALQASMRTNADSVSCFLYSYGVELTDGNLYHNA</sequence>
<gene>
    <name evidence="1" type="ORF">DJ93_5668</name>
</gene>
<evidence type="ECO:0000313" key="1">
    <source>
        <dbReference type="EMBL" id="KFM95010.1"/>
    </source>
</evidence>
<evidence type="ECO:0000313" key="2">
    <source>
        <dbReference type="Proteomes" id="UP000029389"/>
    </source>
</evidence>
<dbReference type="AlphaFoldDB" id="A0A090YSD2"/>
<organism evidence="1 2">
    <name type="scientific">Bacillus clarus</name>
    <dbReference type="NCBI Taxonomy" id="2338372"/>
    <lineage>
        <taxon>Bacteria</taxon>
        <taxon>Bacillati</taxon>
        <taxon>Bacillota</taxon>
        <taxon>Bacilli</taxon>
        <taxon>Bacillales</taxon>
        <taxon>Bacillaceae</taxon>
        <taxon>Bacillus</taxon>
        <taxon>Bacillus cereus group</taxon>
    </lineage>
</organism>
<dbReference type="Proteomes" id="UP000029389">
    <property type="component" value="Unassembled WGS sequence"/>
</dbReference>
<reference evidence="1 2" key="1">
    <citation type="submission" date="2014-04" db="EMBL/GenBank/DDBJ databases">
        <authorList>
            <person name="Bishop-Lilly K.A."/>
            <person name="Broomall S.M."/>
            <person name="Chain P.S."/>
            <person name="Chertkov O."/>
            <person name="Coyne S.R."/>
            <person name="Daligault H.E."/>
            <person name="Davenport K.W."/>
            <person name="Erkkila T."/>
            <person name="Frey K.G."/>
            <person name="Gibbons H.S."/>
            <person name="Gu W."/>
            <person name="Jaissle J."/>
            <person name="Johnson S.L."/>
            <person name="Koroleva G.I."/>
            <person name="Ladner J.T."/>
            <person name="Lo C.-C."/>
            <person name="Minogue T.D."/>
            <person name="Munk C."/>
            <person name="Palacios G.F."/>
            <person name="Redden C.L."/>
            <person name="Rosenzweig C.N."/>
            <person name="Scholz M.B."/>
            <person name="Teshima H."/>
            <person name="Xu Y."/>
        </authorList>
    </citation>
    <scope>NUCLEOTIDE SEQUENCE [LARGE SCALE GENOMIC DNA]</scope>
    <source>
        <strain evidence="1 2">BHP</strain>
    </source>
</reference>
<proteinExistence type="predicted"/>